<evidence type="ECO:0000256" key="1">
    <source>
        <dbReference type="SAM" id="MobiDB-lite"/>
    </source>
</evidence>
<keyword evidence="3" id="KW-1185">Reference proteome</keyword>
<sequence length="313" mass="34144">MEIPPQKLLFQWLHSSAAPCKENDTGEALMAAIQRLEPLLTKQAVDAYPSHTLDVAIQCIVVLPAETSAVVAEVQKLRYQKLRYFLANQVQLDMVPPMMQTSNEPPLASCPMLTCLYEVDAHSMHSAAPRIGLESASRSRQNTSFDVVGTDPRTDGQQELNEAPPATLPLGVPTLLPRSDVRPKRDIDQPATTLTTLTTTPPDLPCSMVSKESDQPASFEPSDSEFPSGLRPTLVHFDTYYHSSASPGKANDTNETFLAAIQTLQPLLTKQAVSAYPSHILDLAIQCIAALPVDTTAVVAKVLKLRYFLANQV</sequence>
<dbReference type="VEuPathDB" id="FungiDB:SDRG_13382"/>
<reference evidence="2 3" key="1">
    <citation type="submission" date="2012-04" db="EMBL/GenBank/DDBJ databases">
        <title>The Genome Sequence of Saprolegnia declina VS20.</title>
        <authorList>
            <consortium name="The Broad Institute Genome Sequencing Platform"/>
            <person name="Russ C."/>
            <person name="Nusbaum C."/>
            <person name="Tyler B."/>
            <person name="van West P."/>
            <person name="Dieguez-Uribeondo J."/>
            <person name="de Bruijn I."/>
            <person name="Tripathy S."/>
            <person name="Jiang R."/>
            <person name="Young S.K."/>
            <person name="Zeng Q."/>
            <person name="Gargeya S."/>
            <person name="Fitzgerald M."/>
            <person name="Haas B."/>
            <person name="Abouelleil A."/>
            <person name="Alvarado L."/>
            <person name="Arachchi H.M."/>
            <person name="Berlin A."/>
            <person name="Chapman S.B."/>
            <person name="Goldberg J."/>
            <person name="Griggs A."/>
            <person name="Gujja S."/>
            <person name="Hansen M."/>
            <person name="Howarth C."/>
            <person name="Imamovic A."/>
            <person name="Larimer J."/>
            <person name="McCowen C."/>
            <person name="Montmayeur A."/>
            <person name="Murphy C."/>
            <person name="Neiman D."/>
            <person name="Pearson M."/>
            <person name="Priest M."/>
            <person name="Roberts A."/>
            <person name="Saif S."/>
            <person name="Shea T."/>
            <person name="Sisk P."/>
            <person name="Sykes S."/>
            <person name="Wortman J."/>
            <person name="Nusbaum C."/>
            <person name="Birren B."/>
        </authorList>
    </citation>
    <scope>NUCLEOTIDE SEQUENCE [LARGE SCALE GENOMIC DNA]</scope>
    <source>
        <strain evidence="2 3">VS20</strain>
    </source>
</reference>
<feature type="compositionally biased region" description="Basic and acidic residues" evidence="1">
    <location>
        <begin position="179"/>
        <end position="188"/>
    </location>
</feature>
<organism evidence="2 3">
    <name type="scientific">Saprolegnia diclina (strain VS20)</name>
    <dbReference type="NCBI Taxonomy" id="1156394"/>
    <lineage>
        <taxon>Eukaryota</taxon>
        <taxon>Sar</taxon>
        <taxon>Stramenopiles</taxon>
        <taxon>Oomycota</taxon>
        <taxon>Saprolegniomycetes</taxon>
        <taxon>Saprolegniales</taxon>
        <taxon>Saprolegniaceae</taxon>
        <taxon>Saprolegnia</taxon>
    </lineage>
</organism>
<evidence type="ECO:0000313" key="2">
    <source>
        <dbReference type="EMBL" id="EQC28872.1"/>
    </source>
</evidence>
<feature type="compositionally biased region" description="Polar residues" evidence="1">
    <location>
        <begin position="136"/>
        <end position="145"/>
    </location>
</feature>
<dbReference type="GeneID" id="19954109"/>
<accession>T0RGM1</accession>
<protein>
    <submittedName>
        <fullName evidence="2">Uncharacterized protein</fullName>
    </submittedName>
</protein>
<feature type="region of interest" description="Disordered" evidence="1">
    <location>
        <begin position="132"/>
        <end position="229"/>
    </location>
</feature>
<evidence type="ECO:0000313" key="3">
    <source>
        <dbReference type="Proteomes" id="UP000030762"/>
    </source>
</evidence>
<feature type="compositionally biased region" description="Low complexity" evidence="1">
    <location>
        <begin position="192"/>
        <end position="201"/>
    </location>
</feature>
<gene>
    <name evidence="2" type="ORF">SDRG_13382</name>
</gene>
<name>T0RGM1_SAPDV</name>
<dbReference type="AlphaFoldDB" id="T0RGM1"/>
<proteinExistence type="predicted"/>
<dbReference type="EMBL" id="JH767190">
    <property type="protein sequence ID" value="EQC28872.1"/>
    <property type="molecule type" value="Genomic_DNA"/>
</dbReference>
<dbReference type="Proteomes" id="UP000030762">
    <property type="component" value="Unassembled WGS sequence"/>
</dbReference>
<dbReference type="InParanoid" id="T0RGM1"/>
<dbReference type="RefSeq" id="XP_008617689.1">
    <property type="nucleotide sequence ID" value="XM_008619467.1"/>
</dbReference>